<sequence>MPIVTRDNIKCLHFGYGDIFVGDIQDDNGRTEGVAFILSQPREIGSEWEESKGQTLDSFDTHVVMKFDDIKSLDVVIQVLEATRNSMRLQRNAY</sequence>
<dbReference type="RefSeq" id="WP_144846420.1">
    <property type="nucleotide sequence ID" value="NZ_VNJI01000011.1"/>
</dbReference>
<protein>
    <submittedName>
        <fullName evidence="1">Uncharacterized protein</fullName>
    </submittedName>
</protein>
<organism evidence="1 2">
    <name type="scientific">Paenibacillus cremeus</name>
    <dbReference type="NCBI Taxonomy" id="2163881"/>
    <lineage>
        <taxon>Bacteria</taxon>
        <taxon>Bacillati</taxon>
        <taxon>Bacillota</taxon>
        <taxon>Bacilli</taxon>
        <taxon>Bacillales</taxon>
        <taxon>Paenibacillaceae</taxon>
        <taxon>Paenibacillus</taxon>
    </lineage>
</organism>
<comment type="caution">
    <text evidence="1">The sequence shown here is derived from an EMBL/GenBank/DDBJ whole genome shotgun (WGS) entry which is preliminary data.</text>
</comment>
<gene>
    <name evidence="1" type="ORF">FPZ49_10930</name>
</gene>
<dbReference type="AlphaFoldDB" id="A0A559KCM1"/>
<keyword evidence="2" id="KW-1185">Reference proteome</keyword>
<dbReference type="Proteomes" id="UP000317036">
    <property type="component" value="Unassembled WGS sequence"/>
</dbReference>
<proteinExistence type="predicted"/>
<reference evidence="1 2" key="1">
    <citation type="submission" date="2019-07" db="EMBL/GenBank/DDBJ databases">
        <authorList>
            <person name="Kim J."/>
        </authorList>
    </citation>
    <scope>NUCLEOTIDE SEQUENCE [LARGE SCALE GENOMIC DNA]</scope>
    <source>
        <strain evidence="1 2">JC52</strain>
    </source>
</reference>
<evidence type="ECO:0000313" key="2">
    <source>
        <dbReference type="Proteomes" id="UP000317036"/>
    </source>
</evidence>
<evidence type="ECO:0000313" key="1">
    <source>
        <dbReference type="EMBL" id="TVY09878.1"/>
    </source>
</evidence>
<dbReference type="EMBL" id="VNJI01000011">
    <property type="protein sequence ID" value="TVY09878.1"/>
    <property type="molecule type" value="Genomic_DNA"/>
</dbReference>
<name>A0A559KCM1_9BACL</name>
<dbReference type="OrthoDB" id="2664798at2"/>
<accession>A0A559KCM1</accession>